<keyword evidence="3" id="KW-0449">Lipoprotein</keyword>
<feature type="signal peptide" evidence="1">
    <location>
        <begin position="1"/>
        <end position="19"/>
    </location>
</feature>
<evidence type="ECO:0000313" key="3">
    <source>
        <dbReference type="EMBL" id="MDN5215849.1"/>
    </source>
</evidence>
<protein>
    <submittedName>
        <fullName evidence="3">Outer membrane lipoprotein-sorting protein</fullName>
    </submittedName>
</protein>
<dbReference type="EMBL" id="JAUJEB010000007">
    <property type="protein sequence ID" value="MDN5215849.1"/>
    <property type="molecule type" value="Genomic_DNA"/>
</dbReference>
<dbReference type="CDD" id="cd16329">
    <property type="entry name" value="LolA_like"/>
    <property type="match status" value="1"/>
</dbReference>
<organism evidence="3 4">
    <name type="scientific">Agaribacillus aureus</name>
    <dbReference type="NCBI Taxonomy" id="3051825"/>
    <lineage>
        <taxon>Bacteria</taxon>
        <taxon>Pseudomonadati</taxon>
        <taxon>Bacteroidota</taxon>
        <taxon>Cytophagia</taxon>
        <taxon>Cytophagales</taxon>
        <taxon>Splendidivirgaceae</taxon>
        <taxon>Agaribacillus</taxon>
    </lineage>
</organism>
<dbReference type="RefSeq" id="WP_346761186.1">
    <property type="nucleotide sequence ID" value="NZ_JAUJEB010000007.1"/>
</dbReference>
<dbReference type="Pfam" id="PF17131">
    <property type="entry name" value="LolA_like"/>
    <property type="match status" value="1"/>
</dbReference>
<evidence type="ECO:0000259" key="2">
    <source>
        <dbReference type="Pfam" id="PF17131"/>
    </source>
</evidence>
<reference evidence="3" key="1">
    <citation type="submission" date="2023-06" db="EMBL/GenBank/DDBJ databases">
        <title>Genomic of Agaribacillus aureum.</title>
        <authorList>
            <person name="Wang G."/>
        </authorList>
    </citation>
    <scope>NUCLEOTIDE SEQUENCE</scope>
    <source>
        <strain evidence="3">BMA12</strain>
    </source>
</reference>
<feature type="chain" id="PRO_5046627486" evidence="1">
    <location>
        <begin position="20"/>
        <end position="261"/>
    </location>
</feature>
<gene>
    <name evidence="3" type="ORF">QQ020_27470</name>
</gene>
<proteinExistence type="predicted"/>
<sequence>MKIVKLVIALLVFASTIQAQSPEEKGLSVARAADKADQGFESSLVNLKMVLRNKQGQESTRFMENKTLELTEDGDKSLIVFKSPKDVEGTATLTFTHKTTSDDQWLYLPAIKRVKRISSDNKSGPFMGSEFAYEDLSSNEVEKYGYKFLKNEQFNGSNNAVVEQDPVDPKSGYKRRVVWYNLDKNYRLEKIEFYDRKNSLLKTLTYSDYKQYEGKYWRAGKFLMVNHQTGKETELFFEDWDLKSGLADTDFSQNSLRRAGR</sequence>
<dbReference type="InterPro" id="IPR033399">
    <property type="entry name" value="TP_0789-like"/>
</dbReference>
<name>A0ABT8LDI8_9BACT</name>
<feature type="domain" description="Uncharacterized protein TP-0789" evidence="2">
    <location>
        <begin position="74"/>
        <end position="258"/>
    </location>
</feature>
<keyword evidence="1" id="KW-0732">Signal</keyword>
<dbReference type="Gene3D" id="2.50.20.10">
    <property type="entry name" value="Lipoprotein localisation LolA/LolB/LppX"/>
    <property type="match status" value="1"/>
</dbReference>
<accession>A0ABT8LDI8</accession>
<evidence type="ECO:0000256" key="1">
    <source>
        <dbReference type="SAM" id="SignalP"/>
    </source>
</evidence>
<dbReference type="Proteomes" id="UP001172083">
    <property type="component" value="Unassembled WGS sequence"/>
</dbReference>
<keyword evidence="4" id="KW-1185">Reference proteome</keyword>
<evidence type="ECO:0000313" key="4">
    <source>
        <dbReference type="Proteomes" id="UP001172083"/>
    </source>
</evidence>
<comment type="caution">
    <text evidence="3">The sequence shown here is derived from an EMBL/GenBank/DDBJ whole genome shotgun (WGS) entry which is preliminary data.</text>
</comment>